<evidence type="ECO:0000259" key="5">
    <source>
        <dbReference type="Pfam" id="PF17684"/>
    </source>
</evidence>
<dbReference type="PANTHER" id="PTHR31172">
    <property type="entry name" value="STOMATAL CLOSURE-RELATED ACTIN-BINDING PROTEIN 1"/>
    <property type="match status" value="1"/>
</dbReference>
<dbReference type="Pfam" id="PF17684">
    <property type="entry name" value="SCAB-PH"/>
    <property type="match status" value="1"/>
</dbReference>
<protein>
    <recommendedName>
        <fullName evidence="8">Stomatal closure-related actin-binding protein PH domain-containing protein</fullName>
    </recommendedName>
</protein>
<proteinExistence type="predicted"/>
<feature type="domain" description="Stomatal closure-related actin-binding protein Ig" evidence="2">
    <location>
        <begin position="283"/>
        <end position="380"/>
    </location>
</feature>
<dbReference type="Gene3D" id="1.20.5.440">
    <property type="entry name" value="ATP synthase delta/epsilon subunit, C-terminal domain"/>
    <property type="match status" value="1"/>
</dbReference>
<feature type="domain" description="Stomatal closure-related actin-binding protein coiled-coil" evidence="4">
    <location>
        <begin position="101"/>
        <end position="269"/>
    </location>
</feature>
<sequence>MTKISPDIDETMLKESIVAVSADVSFASDHFPKYKLGPDNQILEEPRGDKNGPSLKEVLERETTQLSEQHKRLSVRDLASKFDKNLTAAAKFADEAKLREVASLEGHVLLKKLRDALESLRGRMAGRNKEDVEKAISMVEALAVKLTQKEGELIQEKFEVKKLANFLKQASEDAKKLVNQEKSFACAEIESARAVVQRFGEALDEQEKNPENSQKTQEVEELVEEVQEARRIKFMHQPTKVMDMEHELRALRAQIREKAIFSVKLQKELAINKRAEENKSCMFVLHGSETLGSCLQLKPRSDNAPSLSQSSIQWYRLSSDENRKEVISGANKTMYAPEPLDVGRILQADILSNGQKISVTTANPIDSGAGLASYVETLLRKSSSEFNVVISRINGQDHSLRSTHSFNVGKMRIKLCRGWITKSRENYSTSMLLCGARGDANAPAKSLFWQPRKGHSYVLTFESERDRNAAIMVARKHALDCSVMLGGPDDEM</sequence>
<dbReference type="Gene3D" id="2.60.40.2700">
    <property type="match status" value="1"/>
</dbReference>
<name>A0A5D2ET63_GOSDA</name>
<dbReference type="InterPro" id="IPR032012">
    <property type="entry name" value="SCAB-ABD"/>
</dbReference>
<evidence type="ECO:0000259" key="3">
    <source>
        <dbReference type="Pfam" id="PF16711"/>
    </source>
</evidence>
<keyword evidence="7" id="KW-1185">Reference proteome</keyword>
<evidence type="ECO:0000259" key="4">
    <source>
        <dbReference type="Pfam" id="PF16712"/>
    </source>
</evidence>
<dbReference type="PANTHER" id="PTHR31172:SF7">
    <property type="entry name" value="STOMATAL CLOSURE-RELATED ACTIN-BINDING PROTEIN 3"/>
    <property type="match status" value="1"/>
</dbReference>
<dbReference type="InterPro" id="IPR032015">
    <property type="entry name" value="SCAB-Ig"/>
</dbReference>
<dbReference type="Pfam" id="PF16709">
    <property type="entry name" value="SCAB-Ig"/>
    <property type="match status" value="1"/>
</dbReference>
<dbReference type="Proteomes" id="UP000323506">
    <property type="component" value="Chromosome A11"/>
</dbReference>
<evidence type="ECO:0000313" key="6">
    <source>
        <dbReference type="EMBL" id="TYG96620.1"/>
    </source>
</evidence>
<dbReference type="Pfam" id="PF16711">
    <property type="entry name" value="SCAB-ABD"/>
    <property type="match status" value="1"/>
</dbReference>
<feature type="domain" description="Stomatal closure-related actin-binding protein PH" evidence="5">
    <location>
        <begin position="384"/>
        <end position="490"/>
    </location>
</feature>
<reference evidence="6 7" key="1">
    <citation type="submission" date="2019-06" db="EMBL/GenBank/DDBJ databases">
        <title>WGS assembly of Gossypium darwinii.</title>
        <authorList>
            <person name="Chen Z.J."/>
            <person name="Sreedasyam A."/>
            <person name="Ando A."/>
            <person name="Song Q."/>
            <person name="De L."/>
            <person name="Hulse-Kemp A."/>
            <person name="Ding M."/>
            <person name="Ye W."/>
            <person name="Kirkbride R."/>
            <person name="Jenkins J."/>
            <person name="Plott C."/>
            <person name="Lovell J."/>
            <person name="Lin Y.-M."/>
            <person name="Vaughn R."/>
            <person name="Liu B."/>
            <person name="Li W."/>
            <person name="Simpson S."/>
            <person name="Scheffler B."/>
            <person name="Saski C."/>
            <person name="Grover C."/>
            <person name="Hu G."/>
            <person name="Conover J."/>
            <person name="Carlson J."/>
            <person name="Shu S."/>
            <person name="Boston L."/>
            <person name="Williams M."/>
            <person name="Peterson D."/>
            <person name="Mcgee K."/>
            <person name="Jones D."/>
            <person name="Wendel J."/>
            <person name="Stelly D."/>
            <person name="Grimwood J."/>
            <person name="Schmutz J."/>
        </authorList>
    </citation>
    <scope>NUCLEOTIDE SEQUENCE [LARGE SCALE GENOMIC DNA]</scope>
    <source>
        <strain evidence="6">1808015.09</strain>
    </source>
</reference>
<dbReference type="InterPro" id="IPR041144">
    <property type="entry name" value="SCAB-PH"/>
</dbReference>
<gene>
    <name evidence="6" type="ORF">ES288_A11G365800v1</name>
</gene>
<feature type="coiled-coil region" evidence="1">
    <location>
        <begin position="160"/>
        <end position="232"/>
    </location>
</feature>
<organism evidence="6 7">
    <name type="scientific">Gossypium darwinii</name>
    <name type="common">Darwin's cotton</name>
    <name type="synonym">Gossypium barbadense var. darwinii</name>
    <dbReference type="NCBI Taxonomy" id="34276"/>
    <lineage>
        <taxon>Eukaryota</taxon>
        <taxon>Viridiplantae</taxon>
        <taxon>Streptophyta</taxon>
        <taxon>Embryophyta</taxon>
        <taxon>Tracheophyta</taxon>
        <taxon>Spermatophyta</taxon>
        <taxon>Magnoliopsida</taxon>
        <taxon>eudicotyledons</taxon>
        <taxon>Gunneridae</taxon>
        <taxon>Pentapetalae</taxon>
        <taxon>rosids</taxon>
        <taxon>malvids</taxon>
        <taxon>Malvales</taxon>
        <taxon>Malvaceae</taxon>
        <taxon>Malvoideae</taxon>
        <taxon>Gossypium</taxon>
    </lineage>
</organism>
<keyword evidence="1" id="KW-0175">Coiled coil</keyword>
<dbReference type="EMBL" id="CM017698">
    <property type="protein sequence ID" value="TYG96620.1"/>
    <property type="molecule type" value="Genomic_DNA"/>
</dbReference>
<accession>A0A5D2ET63</accession>
<evidence type="ECO:0000256" key="1">
    <source>
        <dbReference type="SAM" id="Coils"/>
    </source>
</evidence>
<evidence type="ECO:0008006" key="8">
    <source>
        <dbReference type="Google" id="ProtNLM"/>
    </source>
</evidence>
<dbReference type="GO" id="GO:0003779">
    <property type="term" value="F:actin binding"/>
    <property type="evidence" value="ECO:0007669"/>
    <property type="project" value="InterPro"/>
</dbReference>
<dbReference type="GO" id="GO:0010119">
    <property type="term" value="P:regulation of stomatal movement"/>
    <property type="evidence" value="ECO:0007669"/>
    <property type="project" value="InterPro"/>
</dbReference>
<dbReference type="AlphaFoldDB" id="A0A5D2ET63"/>
<dbReference type="GO" id="GO:0007015">
    <property type="term" value="P:actin filament organization"/>
    <property type="evidence" value="ECO:0007669"/>
    <property type="project" value="InterPro"/>
</dbReference>
<evidence type="ECO:0000313" key="7">
    <source>
        <dbReference type="Proteomes" id="UP000323506"/>
    </source>
</evidence>
<dbReference type="Pfam" id="PF16712">
    <property type="entry name" value="SCAB_CC"/>
    <property type="match status" value="1"/>
</dbReference>
<dbReference type="Gene3D" id="2.30.29.140">
    <property type="match status" value="1"/>
</dbReference>
<feature type="domain" description="Stomatal closure-related actin-binding protein actin-binding" evidence="3">
    <location>
        <begin position="55"/>
        <end position="97"/>
    </location>
</feature>
<evidence type="ECO:0000259" key="2">
    <source>
        <dbReference type="Pfam" id="PF16709"/>
    </source>
</evidence>
<dbReference type="InterPro" id="IPR032009">
    <property type="entry name" value="SCAB_CC"/>
</dbReference>
<dbReference type="InterPro" id="IPR039640">
    <property type="entry name" value="SCAB"/>
</dbReference>